<dbReference type="RefSeq" id="WP_017981706.1">
    <property type="nucleotide sequence ID" value="NZ_AQUL01000001.1"/>
</dbReference>
<dbReference type="PATRIC" id="fig|1068978.7.peg.2559"/>
<dbReference type="KEGG" id="amq:AMETH_2399"/>
<dbReference type="InterPro" id="IPR008335">
    <property type="entry name" value="Mopterin_OxRdtase_euk"/>
</dbReference>
<dbReference type="HOGENOM" id="CLU_163142_0_0_11"/>
<dbReference type="PRINTS" id="PR00407">
    <property type="entry name" value="EUMOPTERIN"/>
</dbReference>
<name>A0A076MUC0_AMYME</name>
<sequence length="124" mass="13226">MHERVLTRGDLLALPQHTARVPIPCVEGWSTVQTWTGVRLRDLAALAGIPHPASASVTSLERGPFARATLNSGQVTDPDALLALRVNGEDLSPDHGFPARVIVPALPGVHCTKWVHSIAFGSAR</sequence>
<dbReference type="AlphaFoldDB" id="A0A076MUC0"/>
<gene>
    <name evidence="2" type="ORF">AMETH_2399</name>
</gene>
<dbReference type="Gene3D" id="3.90.420.10">
    <property type="entry name" value="Oxidoreductase, molybdopterin-binding domain"/>
    <property type="match status" value="1"/>
</dbReference>
<dbReference type="InterPro" id="IPR000572">
    <property type="entry name" value="OxRdtase_Mopterin-bd_dom"/>
</dbReference>
<feature type="domain" description="Oxidoreductase molybdopterin-binding" evidence="1">
    <location>
        <begin position="3"/>
        <end position="120"/>
    </location>
</feature>
<keyword evidence="3" id="KW-1185">Reference proteome</keyword>
<dbReference type="PANTHER" id="PTHR43032">
    <property type="entry name" value="PROTEIN-METHIONINE-SULFOXIDE REDUCTASE"/>
    <property type="match status" value="1"/>
</dbReference>
<dbReference type="Proteomes" id="UP000062973">
    <property type="component" value="Chromosome"/>
</dbReference>
<evidence type="ECO:0000313" key="3">
    <source>
        <dbReference type="Proteomes" id="UP000062973"/>
    </source>
</evidence>
<protein>
    <submittedName>
        <fullName evidence="2">Oxidoreductase molybdopterin binding protein</fullName>
    </submittedName>
</protein>
<dbReference type="EMBL" id="CP009110">
    <property type="protein sequence ID" value="AIJ22491.1"/>
    <property type="molecule type" value="Genomic_DNA"/>
</dbReference>
<evidence type="ECO:0000313" key="2">
    <source>
        <dbReference type="EMBL" id="AIJ22491.1"/>
    </source>
</evidence>
<dbReference type="CDD" id="cd00321">
    <property type="entry name" value="SO_family_Moco"/>
    <property type="match status" value="1"/>
</dbReference>
<evidence type="ECO:0000259" key="1">
    <source>
        <dbReference type="Pfam" id="PF00174"/>
    </source>
</evidence>
<reference evidence="2 3" key="1">
    <citation type="submission" date="2014-07" db="EMBL/GenBank/DDBJ databases">
        <title>Whole Genome Sequence of the Amycolatopsis methanolica 239.</title>
        <authorList>
            <person name="Tang B."/>
        </authorList>
    </citation>
    <scope>NUCLEOTIDE SEQUENCE [LARGE SCALE GENOMIC DNA]</scope>
    <source>
        <strain evidence="2 3">239</strain>
    </source>
</reference>
<dbReference type="SUPFAM" id="SSF56524">
    <property type="entry name" value="Oxidoreductase molybdopterin-binding domain"/>
    <property type="match status" value="1"/>
</dbReference>
<dbReference type="eggNOG" id="COG2041">
    <property type="taxonomic scope" value="Bacteria"/>
</dbReference>
<accession>A0A076MUC0</accession>
<dbReference type="InterPro" id="IPR036374">
    <property type="entry name" value="OxRdtase_Mopterin-bd_sf"/>
</dbReference>
<dbReference type="PANTHER" id="PTHR43032:SF2">
    <property type="entry name" value="BLL0505 PROTEIN"/>
    <property type="match status" value="1"/>
</dbReference>
<dbReference type="GO" id="GO:0016491">
    <property type="term" value="F:oxidoreductase activity"/>
    <property type="evidence" value="ECO:0007669"/>
    <property type="project" value="InterPro"/>
</dbReference>
<dbReference type="Pfam" id="PF00174">
    <property type="entry name" value="Oxidored_molyb"/>
    <property type="match status" value="1"/>
</dbReference>
<organism evidence="2 3">
    <name type="scientific">Amycolatopsis methanolica 239</name>
    <dbReference type="NCBI Taxonomy" id="1068978"/>
    <lineage>
        <taxon>Bacteria</taxon>
        <taxon>Bacillati</taxon>
        <taxon>Actinomycetota</taxon>
        <taxon>Actinomycetes</taxon>
        <taxon>Pseudonocardiales</taxon>
        <taxon>Pseudonocardiaceae</taxon>
        <taxon>Amycolatopsis</taxon>
        <taxon>Amycolatopsis methanolica group</taxon>
    </lineage>
</organism>
<dbReference type="STRING" id="1068978.AMETH_2399"/>
<proteinExistence type="predicted"/>